<sequence length="852" mass="95171">MKKPILLNRSILRISCILSLTFYAFSVSAQQRYFAVSLVNENDKPALDVIDDAKSLGCNAVALTVQWGAVHGKISRILKQENGNGYNVWKQYDDQIKRALQLNMKIALNIAVSTGDDVTNSASDRFGVDTGDGWKKEERMVVANYHGEEAVFQKWGGPIRPNISLQFVMTSLASQSTKDRITNFSREVMERYKYLQENNNLLYVNLVYTRQGEGEFEMGSTNYHYENPMDLANALTDYSQPMVAAYRVWLRGKYGDISALNSAWGSNHSSFNEVNPKKPSNSTFEQPDGTDWFLFRTYTLKETNRIFKDAVKGVNSNIKVITHHGSVYDKLSRARGTLPFKDIGEDLDGIKINDDIHYDHRFALDLLRSNLPNRIYVNEAAYVTGVESIVRLAEESYTHGAQVVTLFYLENAMKSEEAVAAIKNLTNNWVKGKSVSKPSPSNSDSFTLSDMIRRDGCYTNRDDYSGDCDAYKNWRNAYGNSGNKPVNILVNDDVTTKGCFYKDLKLSRNGEQVASVVPNNVDYHLTGDDCRVISTVKGSGLSSGNEPLRASVTVDNQVKSHDGQPYIQRHWKFTPGSNDVNATVTLYVSQDEFNAFNAVSSQNLPQNSGDASNKSKLRIWQREEGSNLRTAENTIDPADQNIRWDSVLALWKITFNANNLSSYYITADKAAPLPVTLVNFTAEKSENSVQLNWQTSEESNSDHFAVQHSPDGKIWLNIGRVNAAVNSKITQNYTFADEKAFAGDNLYRLKMVDADSTFAYSKIVSVKMEGAEELVLYPNPVTAGVIHVQFAGQEPVINLTDLSGRDVRVITEKNAPNRLAVKAGSKLSPGLYILTATYGSRQVRHKVLVAAQ</sequence>
<accession>A0ABM8UIK3</accession>
<name>A0ABM8UIK3_9BACT</name>
<dbReference type="InterPro" id="IPR017853">
    <property type="entry name" value="GH"/>
</dbReference>
<feature type="domain" description="Glycoside hydrolase family 42 N-terminal" evidence="4">
    <location>
        <begin position="223"/>
        <end position="323"/>
    </location>
</feature>
<keyword evidence="3" id="KW-0732">Signal</keyword>
<keyword evidence="6" id="KW-1185">Reference proteome</keyword>
<dbReference type="InterPro" id="IPR026444">
    <property type="entry name" value="Secre_tail"/>
</dbReference>
<dbReference type="Gene3D" id="3.20.20.80">
    <property type="entry name" value="Glycosidases"/>
    <property type="match status" value="1"/>
</dbReference>
<evidence type="ECO:0000256" key="2">
    <source>
        <dbReference type="ARBA" id="ARBA00023295"/>
    </source>
</evidence>
<gene>
    <name evidence="5" type="ORF">DYBT9623_00037</name>
</gene>
<dbReference type="InterPro" id="IPR013529">
    <property type="entry name" value="Glyco_hydro_42_N"/>
</dbReference>
<dbReference type="RefSeq" id="WP_215231504.1">
    <property type="nucleotide sequence ID" value="NZ_CAJRAU010000001.1"/>
</dbReference>
<dbReference type="Proteomes" id="UP000679725">
    <property type="component" value="Unassembled WGS sequence"/>
</dbReference>
<proteinExistence type="predicted"/>
<evidence type="ECO:0000313" key="6">
    <source>
        <dbReference type="Proteomes" id="UP000679725"/>
    </source>
</evidence>
<feature type="signal peptide" evidence="3">
    <location>
        <begin position="1"/>
        <end position="29"/>
    </location>
</feature>
<feature type="chain" id="PRO_5045671615" description="Glycoside hydrolase family 42 N-terminal domain-containing protein" evidence="3">
    <location>
        <begin position="30"/>
        <end position="852"/>
    </location>
</feature>
<comment type="caution">
    <text evidence="5">The sequence shown here is derived from an EMBL/GenBank/DDBJ whole genome shotgun (WGS) entry which is preliminary data.</text>
</comment>
<dbReference type="Pfam" id="PF02449">
    <property type="entry name" value="Glyco_hydro_42"/>
    <property type="match status" value="1"/>
</dbReference>
<evidence type="ECO:0000256" key="3">
    <source>
        <dbReference type="SAM" id="SignalP"/>
    </source>
</evidence>
<dbReference type="PANTHER" id="PTHR36447:SF1">
    <property type="entry name" value="BETA-GALACTOSIDASE GANA"/>
    <property type="match status" value="1"/>
</dbReference>
<evidence type="ECO:0000313" key="5">
    <source>
        <dbReference type="EMBL" id="CAG5067317.1"/>
    </source>
</evidence>
<keyword evidence="2" id="KW-0326">Glycosidase</keyword>
<evidence type="ECO:0000256" key="1">
    <source>
        <dbReference type="ARBA" id="ARBA00022801"/>
    </source>
</evidence>
<organism evidence="5 6">
    <name type="scientific">Dyadobacter linearis</name>
    <dbReference type="NCBI Taxonomy" id="2823330"/>
    <lineage>
        <taxon>Bacteria</taxon>
        <taxon>Pseudomonadati</taxon>
        <taxon>Bacteroidota</taxon>
        <taxon>Cytophagia</taxon>
        <taxon>Cytophagales</taxon>
        <taxon>Spirosomataceae</taxon>
        <taxon>Dyadobacter</taxon>
    </lineage>
</organism>
<dbReference type="InterPro" id="IPR003476">
    <property type="entry name" value="Glyco_hydro_42"/>
</dbReference>
<protein>
    <recommendedName>
        <fullName evidence="4">Glycoside hydrolase family 42 N-terminal domain-containing protein</fullName>
    </recommendedName>
</protein>
<reference evidence="5 6" key="1">
    <citation type="submission" date="2021-04" db="EMBL/GenBank/DDBJ databases">
        <authorList>
            <person name="Rodrigo-Torres L."/>
            <person name="Arahal R. D."/>
            <person name="Lucena T."/>
        </authorList>
    </citation>
    <scope>NUCLEOTIDE SEQUENCE [LARGE SCALE GENOMIC DNA]</scope>
    <source>
        <strain evidence="5 6">CECT 9623</strain>
    </source>
</reference>
<dbReference type="NCBIfam" id="TIGR04183">
    <property type="entry name" value="Por_Secre_tail"/>
    <property type="match status" value="1"/>
</dbReference>
<dbReference type="SUPFAM" id="SSF51445">
    <property type="entry name" value="(Trans)glycosidases"/>
    <property type="match status" value="1"/>
</dbReference>
<evidence type="ECO:0000259" key="4">
    <source>
        <dbReference type="Pfam" id="PF02449"/>
    </source>
</evidence>
<keyword evidence="1" id="KW-0378">Hydrolase</keyword>
<dbReference type="PANTHER" id="PTHR36447">
    <property type="entry name" value="BETA-GALACTOSIDASE GANA"/>
    <property type="match status" value="1"/>
</dbReference>
<dbReference type="EMBL" id="CAJRAU010000001">
    <property type="protein sequence ID" value="CAG5067317.1"/>
    <property type="molecule type" value="Genomic_DNA"/>
</dbReference>
<dbReference type="Gene3D" id="2.60.40.10">
    <property type="entry name" value="Immunoglobulins"/>
    <property type="match status" value="1"/>
</dbReference>
<dbReference type="InterPro" id="IPR013783">
    <property type="entry name" value="Ig-like_fold"/>
</dbReference>